<dbReference type="PANTHER" id="PTHR11941">
    <property type="entry name" value="ENOYL-COA HYDRATASE-RELATED"/>
    <property type="match status" value="1"/>
</dbReference>
<evidence type="ECO:0000256" key="5">
    <source>
        <dbReference type="ARBA" id="ARBA00023026"/>
    </source>
</evidence>
<comment type="subcellular location">
    <subcellularLocation>
        <location evidence="1">Peroxisome</location>
    </subcellularLocation>
</comment>
<dbReference type="GO" id="GO:0016829">
    <property type="term" value="F:lyase activity"/>
    <property type="evidence" value="ECO:0007669"/>
    <property type="project" value="UniProtKB-KW"/>
</dbReference>
<dbReference type="InterPro" id="IPR001753">
    <property type="entry name" value="Enoyl-CoA_hydra/iso"/>
</dbReference>
<evidence type="ECO:0000256" key="8">
    <source>
        <dbReference type="ARBA" id="ARBA00023239"/>
    </source>
</evidence>
<dbReference type="GO" id="GO:0016853">
    <property type="term" value="F:isomerase activity"/>
    <property type="evidence" value="ECO:0007669"/>
    <property type="project" value="UniProtKB-KW"/>
</dbReference>
<keyword evidence="6" id="KW-0576">Peroxisome</keyword>
<dbReference type="PANTHER" id="PTHR11941:SF68">
    <property type="entry name" value="CARNITINYL-COA DEHYDRATASE"/>
    <property type="match status" value="1"/>
</dbReference>
<reference evidence="10" key="1">
    <citation type="journal article" date="2020" name="Stud. Mycol.">
        <title>101 Dothideomycetes genomes: a test case for predicting lifestyles and emergence of pathogens.</title>
        <authorList>
            <person name="Haridas S."/>
            <person name="Albert R."/>
            <person name="Binder M."/>
            <person name="Bloem J."/>
            <person name="Labutti K."/>
            <person name="Salamov A."/>
            <person name="Andreopoulos B."/>
            <person name="Baker S."/>
            <person name="Barry K."/>
            <person name="Bills G."/>
            <person name="Bluhm B."/>
            <person name="Cannon C."/>
            <person name="Castanera R."/>
            <person name="Culley D."/>
            <person name="Daum C."/>
            <person name="Ezra D."/>
            <person name="Gonzalez J."/>
            <person name="Henrissat B."/>
            <person name="Kuo A."/>
            <person name="Liang C."/>
            <person name="Lipzen A."/>
            <person name="Lutzoni F."/>
            <person name="Magnuson J."/>
            <person name="Mondo S."/>
            <person name="Nolan M."/>
            <person name="Ohm R."/>
            <person name="Pangilinan J."/>
            <person name="Park H.-J."/>
            <person name="Ramirez L."/>
            <person name="Alfaro M."/>
            <person name="Sun H."/>
            <person name="Tritt A."/>
            <person name="Yoshinaga Y."/>
            <person name="Zwiers L.-H."/>
            <person name="Turgeon B."/>
            <person name="Goodwin S."/>
            <person name="Spatafora J."/>
            <person name="Crous P."/>
            <person name="Grigoriev I."/>
        </authorList>
    </citation>
    <scope>NUCLEOTIDE SEQUENCE</scope>
    <source>
        <strain evidence="10">CBS 133067</strain>
    </source>
</reference>
<name>A0A9P4MBE8_9PEZI</name>
<dbReference type="Gene3D" id="3.90.226.10">
    <property type="entry name" value="2-enoyl-CoA Hydratase, Chain A, domain 1"/>
    <property type="match status" value="1"/>
</dbReference>
<dbReference type="PROSITE" id="PS00166">
    <property type="entry name" value="ENOYL_COA_HYDRATASE"/>
    <property type="match status" value="1"/>
</dbReference>
<dbReference type="FunFam" id="3.90.226.10:FF:000074">
    <property type="entry name" value="Enoyl-CoA hydratase (AFU_orthologue AFUA_2G10650)"/>
    <property type="match status" value="1"/>
</dbReference>
<keyword evidence="8" id="KW-0456">Lyase</keyword>
<dbReference type="Pfam" id="PF00378">
    <property type="entry name" value="ECH_1"/>
    <property type="match status" value="1"/>
</dbReference>
<evidence type="ECO:0000256" key="6">
    <source>
        <dbReference type="ARBA" id="ARBA00023140"/>
    </source>
</evidence>
<evidence type="ECO:0000256" key="9">
    <source>
        <dbReference type="RuleBase" id="RU003707"/>
    </source>
</evidence>
<accession>A0A9P4MBE8</accession>
<dbReference type="AlphaFoldDB" id="A0A9P4MBE8"/>
<keyword evidence="5" id="KW-0843">Virulence</keyword>
<proteinExistence type="inferred from homology"/>
<evidence type="ECO:0000313" key="11">
    <source>
        <dbReference type="Proteomes" id="UP000799772"/>
    </source>
</evidence>
<dbReference type="CDD" id="cd06558">
    <property type="entry name" value="crotonase-like"/>
    <property type="match status" value="1"/>
</dbReference>
<comment type="pathway">
    <text evidence="3">Siderophore biosynthesis.</text>
</comment>
<dbReference type="SUPFAM" id="SSF52096">
    <property type="entry name" value="ClpP/crotonase"/>
    <property type="match status" value="1"/>
</dbReference>
<sequence length="278" mass="29996">MADKLQTKPPATPTYILSYPAPYVVLITINRPKAMNSLPYASHWEAGALFDWFDEEPSLRVAIITGAGEKAFCAGQDLIEQGEIKRKPLPRQMMTHPLGGFMAVSRRTGKKPVIAAVNGYALGGGFEICLGCDMIVASPRARFGLPEASRGLYAGAGGLSRLVRQCGMVLASEIAMAGRQLSAQEAEKYLIINKISKTHESLIDEAVQMASQIANLSPDAIVVTRHGLRQAWETGSVERASQLTADAYAAKLAKAENTLIGLTAFAQKKQPQWVPSKL</sequence>
<evidence type="ECO:0000256" key="4">
    <source>
        <dbReference type="ARBA" id="ARBA00005254"/>
    </source>
</evidence>
<dbReference type="Proteomes" id="UP000799772">
    <property type="component" value="Unassembled WGS sequence"/>
</dbReference>
<evidence type="ECO:0000256" key="3">
    <source>
        <dbReference type="ARBA" id="ARBA00004924"/>
    </source>
</evidence>
<dbReference type="GO" id="GO:0005739">
    <property type="term" value="C:mitochondrion"/>
    <property type="evidence" value="ECO:0007669"/>
    <property type="project" value="TreeGrafter"/>
</dbReference>
<comment type="pathway">
    <text evidence="2">Mycotoxin biosynthesis.</text>
</comment>
<dbReference type="OrthoDB" id="2139957at2759"/>
<dbReference type="InterPro" id="IPR018376">
    <property type="entry name" value="Enoyl-CoA_hyd/isom_CS"/>
</dbReference>
<evidence type="ECO:0000313" key="10">
    <source>
        <dbReference type="EMBL" id="KAF2105043.1"/>
    </source>
</evidence>
<protein>
    <submittedName>
        <fullName evidence="10">ClpP/crotonase</fullName>
    </submittedName>
</protein>
<keyword evidence="11" id="KW-1185">Reference proteome</keyword>
<evidence type="ECO:0000256" key="1">
    <source>
        <dbReference type="ARBA" id="ARBA00004275"/>
    </source>
</evidence>
<evidence type="ECO:0000256" key="2">
    <source>
        <dbReference type="ARBA" id="ARBA00004685"/>
    </source>
</evidence>
<keyword evidence="7" id="KW-0413">Isomerase</keyword>
<comment type="similarity">
    <text evidence="4 9">Belongs to the enoyl-CoA hydratase/isomerase family.</text>
</comment>
<evidence type="ECO:0000256" key="7">
    <source>
        <dbReference type="ARBA" id="ARBA00023235"/>
    </source>
</evidence>
<dbReference type="GO" id="GO:0005777">
    <property type="term" value="C:peroxisome"/>
    <property type="evidence" value="ECO:0007669"/>
    <property type="project" value="UniProtKB-SubCell"/>
</dbReference>
<organism evidence="10 11">
    <name type="scientific">Rhizodiscina lignyota</name>
    <dbReference type="NCBI Taxonomy" id="1504668"/>
    <lineage>
        <taxon>Eukaryota</taxon>
        <taxon>Fungi</taxon>
        <taxon>Dikarya</taxon>
        <taxon>Ascomycota</taxon>
        <taxon>Pezizomycotina</taxon>
        <taxon>Dothideomycetes</taxon>
        <taxon>Pleosporomycetidae</taxon>
        <taxon>Aulographales</taxon>
        <taxon>Rhizodiscinaceae</taxon>
        <taxon>Rhizodiscina</taxon>
    </lineage>
</organism>
<dbReference type="GO" id="GO:0006635">
    <property type="term" value="P:fatty acid beta-oxidation"/>
    <property type="evidence" value="ECO:0007669"/>
    <property type="project" value="TreeGrafter"/>
</dbReference>
<dbReference type="EMBL" id="ML978121">
    <property type="protein sequence ID" value="KAF2105043.1"/>
    <property type="molecule type" value="Genomic_DNA"/>
</dbReference>
<dbReference type="InterPro" id="IPR029045">
    <property type="entry name" value="ClpP/crotonase-like_dom_sf"/>
</dbReference>
<gene>
    <name evidence="10" type="ORF">NA57DRAFT_30931</name>
</gene>
<comment type="caution">
    <text evidence="10">The sequence shown here is derived from an EMBL/GenBank/DDBJ whole genome shotgun (WGS) entry which is preliminary data.</text>
</comment>